<proteinExistence type="predicted"/>
<gene>
    <name evidence="1" type="ORF">RRG08_038072</name>
</gene>
<keyword evidence="2" id="KW-1185">Reference proteome</keyword>
<protein>
    <submittedName>
        <fullName evidence="1">Uncharacterized protein</fullName>
    </submittedName>
</protein>
<comment type="caution">
    <text evidence="1">The sequence shown here is derived from an EMBL/GenBank/DDBJ whole genome shotgun (WGS) entry which is preliminary data.</text>
</comment>
<sequence length="70" mass="7614">MTGLEGMFLLANTSETMVSPSRKRTVTEAGKFCLRHECELSSRTVTLADSICPLVSTVWSPPTPAAQEEI</sequence>
<reference evidence="1" key="1">
    <citation type="journal article" date="2023" name="G3 (Bethesda)">
        <title>A reference genome for the long-term kleptoplast-retaining sea slug Elysia crispata morphotype clarki.</title>
        <authorList>
            <person name="Eastman K.E."/>
            <person name="Pendleton A.L."/>
            <person name="Shaikh M.A."/>
            <person name="Suttiyut T."/>
            <person name="Ogas R."/>
            <person name="Tomko P."/>
            <person name="Gavelis G."/>
            <person name="Widhalm J.R."/>
            <person name="Wisecaver J.H."/>
        </authorList>
    </citation>
    <scope>NUCLEOTIDE SEQUENCE</scope>
    <source>
        <strain evidence="1">ECLA1</strain>
    </source>
</reference>
<name>A0AAE1DQA9_9GAST</name>
<dbReference type="Proteomes" id="UP001283361">
    <property type="component" value="Unassembled WGS sequence"/>
</dbReference>
<accession>A0AAE1DQA9</accession>
<dbReference type="AlphaFoldDB" id="A0AAE1DQA9"/>
<evidence type="ECO:0000313" key="1">
    <source>
        <dbReference type="EMBL" id="KAK3777823.1"/>
    </source>
</evidence>
<dbReference type="EMBL" id="JAWDGP010003058">
    <property type="protein sequence ID" value="KAK3777823.1"/>
    <property type="molecule type" value="Genomic_DNA"/>
</dbReference>
<evidence type="ECO:0000313" key="2">
    <source>
        <dbReference type="Proteomes" id="UP001283361"/>
    </source>
</evidence>
<organism evidence="1 2">
    <name type="scientific">Elysia crispata</name>
    <name type="common">lettuce slug</name>
    <dbReference type="NCBI Taxonomy" id="231223"/>
    <lineage>
        <taxon>Eukaryota</taxon>
        <taxon>Metazoa</taxon>
        <taxon>Spiralia</taxon>
        <taxon>Lophotrochozoa</taxon>
        <taxon>Mollusca</taxon>
        <taxon>Gastropoda</taxon>
        <taxon>Heterobranchia</taxon>
        <taxon>Euthyneura</taxon>
        <taxon>Panpulmonata</taxon>
        <taxon>Sacoglossa</taxon>
        <taxon>Placobranchoidea</taxon>
        <taxon>Plakobranchidae</taxon>
        <taxon>Elysia</taxon>
    </lineage>
</organism>